<feature type="domain" description="Formyl transferase N-terminal" evidence="1">
    <location>
        <begin position="1"/>
        <end position="171"/>
    </location>
</feature>
<evidence type="ECO:0000313" key="3">
    <source>
        <dbReference type="EMBL" id="UZH56741.1"/>
    </source>
</evidence>
<accession>A0ABY6NVS1</accession>
<dbReference type="PANTHER" id="PTHR11138:SF5">
    <property type="entry name" value="METHIONYL-TRNA FORMYLTRANSFERASE, MITOCHONDRIAL"/>
    <property type="match status" value="1"/>
</dbReference>
<evidence type="ECO:0000313" key="4">
    <source>
        <dbReference type="Proteomes" id="UP001163981"/>
    </source>
</evidence>
<name>A0ABY6NVS1_9FLAO</name>
<reference evidence="3" key="1">
    <citation type="submission" date="2021-02" db="EMBL/GenBank/DDBJ databases">
        <title>Salinimicrobium sp. nov. isolated from seawater in Tongyeong, Republic of Korea.</title>
        <authorList>
            <person name="Lee S.-J."/>
        </authorList>
    </citation>
    <scope>NUCLEOTIDE SEQUENCE</scope>
    <source>
        <strain evidence="3">HN-2-9-2</strain>
    </source>
</reference>
<dbReference type="InterPro" id="IPR005793">
    <property type="entry name" value="Formyl_trans_C"/>
</dbReference>
<keyword evidence="3" id="KW-0808">Transferase</keyword>
<dbReference type="CDD" id="cd08702">
    <property type="entry name" value="Arna_FMT_C"/>
    <property type="match status" value="1"/>
</dbReference>
<gene>
    <name evidence="3" type="ORF">JRG66_01105</name>
</gene>
<dbReference type="Gene3D" id="3.40.50.12230">
    <property type="match status" value="1"/>
</dbReference>
<dbReference type="InterPro" id="IPR036477">
    <property type="entry name" value="Formyl_transf_N_sf"/>
</dbReference>
<dbReference type="InterPro" id="IPR002376">
    <property type="entry name" value="Formyl_transf_N"/>
</dbReference>
<dbReference type="Pfam" id="PF02911">
    <property type="entry name" value="Formyl_trans_C"/>
    <property type="match status" value="1"/>
</dbReference>
<dbReference type="CDD" id="cd08651">
    <property type="entry name" value="FMT_core_like_4"/>
    <property type="match status" value="1"/>
</dbReference>
<dbReference type="EMBL" id="CP069620">
    <property type="protein sequence ID" value="UZH56741.1"/>
    <property type="molecule type" value="Genomic_DNA"/>
</dbReference>
<dbReference type="InterPro" id="IPR011034">
    <property type="entry name" value="Formyl_transferase-like_C_sf"/>
</dbReference>
<dbReference type="Proteomes" id="UP001163981">
    <property type="component" value="Chromosome"/>
</dbReference>
<evidence type="ECO:0000259" key="2">
    <source>
        <dbReference type="Pfam" id="PF02911"/>
    </source>
</evidence>
<dbReference type="SUPFAM" id="SSF53328">
    <property type="entry name" value="Formyltransferase"/>
    <property type="match status" value="1"/>
</dbReference>
<evidence type="ECO:0000259" key="1">
    <source>
        <dbReference type="Pfam" id="PF00551"/>
    </source>
</evidence>
<proteinExistence type="predicted"/>
<dbReference type="Pfam" id="PF00551">
    <property type="entry name" value="Formyl_trans_N"/>
    <property type="match status" value="1"/>
</dbReference>
<dbReference type="PANTHER" id="PTHR11138">
    <property type="entry name" value="METHIONYL-TRNA FORMYLTRANSFERASE"/>
    <property type="match status" value="1"/>
</dbReference>
<dbReference type="SUPFAM" id="SSF50486">
    <property type="entry name" value="FMT C-terminal domain-like"/>
    <property type="match status" value="1"/>
</dbReference>
<protein>
    <submittedName>
        <fullName evidence="3">Formyl transferase</fullName>
    </submittedName>
</protein>
<feature type="domain" description="Formyl transferase C-terminal" evidence="2">
    <location>
        <begin position="203"/>
        <end position="281"/>
    </location>
</feature>
<sequence>MKIFFIGTVSFSQKALEKLIFLRAEIVGVATKSRSAFNADHKDLAPLCEINNIPWKYVKDINATHILSWIKSLEPDVIFCFGWSSLIKKELLELTPLGVVGFHPAALPFNRGRHPLIWSLVLGLEKGASTFFFMEEGADDGDILSQKLFKIKYNDDAASLYSKIEKNAMDQIPLFLKQLEDGSYSRIPQDHTKGNVWRKRGLKDGEIDFRMTTNAIYNLVRGLTRPYVGAHVIYKGKEIKIWAVKEEQFPLSNIEPGKVLEVKDFKILVKAWDGAVQILDHNFVELPKEGEYL</sequence>
<keyword evidence="4" id="KW-1185">Reference proteome</keyword>
<organism evidence="3 4">
    <name type="scientific">Salinimicrobium tongyeongense</name>
    <dbReference type="NCBI Taxonomy" id="2809707"/>
    <lineage>
        <taxon>Bacteria</taxon>
        <taxon>Pseudomonadati</taxon>
        <taxon>Bacteroidota</taxon>
        <taxon>Flavobacteriia</taxon>
        <taxon>Flavobacteriales</taxon>
        <taxon>Flavobacteriaceae</taxon>
        <taxon>Salinimicrobium</taxon>
    </lineage>
</organism>
<dbReference type="GO" id="GO:0016740">
    <property type="term" value="F:transferase activity"/>
    <property type="evidence" value="ECO:0007669"/>
    <property type="project" value="UniProtKB-KW"/>
</dbReference>